<evidence type="ECO:0000313" key="2">
    <source>
        <dbReference type="EMBL" id="CAA9492100.1"/>
    </source>
</evidence>
<dbReference type="EMBL" id="CADCVO010000280">
    <property type="protein sequence ID" value="CAA9492100.1"/>
    <property type="molecule type" value="Genomic_DNA"/>
</dbReference>
<sequence length="38" mass="4037">MLLVCVQAPGRRGVRDGDRCQQQRNAGRARIGGVSGVV</sequence>
<reference evidence="2" key="1">
    <citation type="submission" date="2020-02" db="EMBL/GenBank/DDBJ databases">
        <authorList>
            <person name="Meier V. D."/>
        </authorList>
    </citation>
    <scope>NUCLEOTIDE SEQUENCE</scope>
    <source>
        <strain evidence="2">AVDCRST_MAG13</strain>
    </source>
</reference>
<evidence type="ECO:0000256" key="1">
    <source>
        <dbReference type="SAM" id="MobiDB-lite"/>
    </source>
</evidence>
<feature type="region of interest" description="Disordered" evidence="1">
    <location>
        <begin position="15"/>
        <end position="38"/>
    </location>
</feature>
<dbReference type="AlphaFoldDB" id="A0A6J4S7V7"/>
<accession>A0A6J4S7V7</accession>
<gene>
    <name evidence="2" type="ORF">AVDCRST_MAG13-1793</name>
</gene>
<feature type="non-terminal residue" evidence="2">
    <location>
        <position position="38"/>
    </location>
</feature>
<name>A0A6J4S7V7_9ACTN</name>
<proteinExistence type="predicted"/>
<organism evidence="2">
    <name type="scientific">uncultured Solirubrobacteraceae bacterium</name>
    <dbReference type="NCBI Taxonomy" id="1162706"/>
    <lineage>
        <taxon>Bacteria</taxon>
        <taxon>Bacillati</taxon>
        <taxon>Actinomycetota</taxon>
        <taxon>Thermoleophilia</taxon>
        <taxon>Solirubrobacterales</taxon>
        <taxon>Solirubrobacteraceae</taxon>
        <taxon>environmental samples</taxon>
    </lineage>
</organism>
<protein>
    <submittedName>
        <fullName evidence="2">Uncharacterized protein</fullName>
    </submittedName>
</protein>